<evidence type="ECO:0000256" key="1">
    <source>
        <dbReference type="SAM" id="MobiDB-lite"/>
    </source>
</evidence>
<dbReference type="PANTHER" id="PTHR33325">
    <property type="entry name" value="ZINC FINGER, CCHC-TYPE-RELATED"/>
    <property type="match status" value="1"/>
</dbReference>
<gene>
    <name evidence="2" type="ORF">Ddye_029182</name>
</gene>
<proteinExistence type="predicted"/>
<comment type="caution">
    <text evidence="2">The sequence shown here is derived from an EMBL/GenBank/DDBJ whole genome shotgun (WGS) entry which is preliminary data.</text>
</comment>
<protein>
    <submittedName>
        <fullName evidence="2">Uncharacterized protein</fullName>
    </submittedName>
</protein>
<dbReference type="EMBL" id="JANJYI010000009">
    <property type="protein sequence ID" value="KAK2634390.1"/>
    <property type="molecule type" value="Genomic_DNA"/>
</dbReference>
<evidence type="ECO:0000313" key="3">
    <source>
        <dbReference type="Proteomes" id="UP001280121"/>
    </source>
</evidence>
<dbReference type="AlphaFoldDB" id="A0AAD9TF79"/>
<evidence type="ECO:0000313" key="2">
    <source>
        <dbReference type="EMBL" id="KAK2634390.1"/>
    </source>
</evidence>
<keyword evidence="3" id="KW-1185">Reference proteome</keyword>
<feature type="compositionally biased region" description="Basic residues" evidence="1">
    <location>
        <begin position="117"/>
        <end position="135"/>
    </location>
</feature>
<organism evidence="2 3">
    <name type="scientific">Dipteronia dyeriana</name>
    <dbReference type="NCBI Taxonomy" id="168575"/>
    <lineage>
        <taxon>Eukaryota</taxon>
        <taxon>Viridiplantae</taxon>
        <taxon>Streptophyta</taxon>
        <taxon>Embryophyta</taxon>
        <taxon>Tracheophyta</taxon>
        <taxon>Spermatophyta</taxon>
        <taxon>Magnoliopsida</taxon>
        <taxon>eudicotyledons</taxon>
        <taxon>Gunneridae</taxon>
        <taxon>Pentapetalae</taxon>
        <taxon>rosids</taxon>
        <taxon>malvids</taxon>
        <taxon>Sapindales</taxon>
        <taxon>Sapindaceae</taxon>
        <taxon>Hippocastanoideae</taxon>
        <taxon>Acereae</taxon>
        <taxon>Dipteronia</taxon>
    </lineage>
</organism>
<accession>A0AAD9TF79</accession>
<feature type="region of interest" description="Disordered" evidence="1">
    <location>
        <begin position="115"/>
        <end position="140"/>
    </location>
</feature>
<reference evidence="2" key="1">
    <citation type="journal article" date="2023" name="Plant J.">
        <title>Genome sequences and population genomics provide insights into the demographic history, inbreeding, and mutation load of two 'living fossil' tree species of Dipteronia.</title>
        <authorList>
            <person name="Feng Y."/>
            <person name="Comes H.P."/>
            <person name="Chen J."/>
            <person name="Zhu S."/>
            <person name="Lu R."/>
            <person name="Zhang X."/>
            <person name="Li P."/>
            <person name="Qiu J."/>
            <person name="Olsen K.M."/>
            <person name="Qiu Y."/>
        </authorList>
    </citation>
    <scope>NUCLEOTIDE SEQUENCE</scope>
    <source>
        <strain evidence="2">KIB01</strain>
    </source>
</reference>
<name>A0AAD9TF79_9ROSI</name>
<sequence length="173" mass="19675">MSKLANLKFDALKVSGYNYMSWVIDDTLYLKSQGLYYTIDNGINANEQDRTATMDIIHHHLNEDLKAQYLTVTDSEDLWQELQDRYDHQHDVTLPNARSYSIGSTELPEVNANTIKNRNRGRGRGRGRGGGHRNGRNLDRVHGYGRNLGWGHGRSFKRGCGYSRSGGYNLNTP</sequence>
<dbReference type="PANTHER" id="PTHR33325:SF11">
    <property type="entry name" value="COLD SHOCK DOMAIN-CONTAINING PROTEIN 4-LIKE"/>
    <property type="match status" value="1"/>
</dbReference>
<dbReference type="Proteomes" id="UP001280121">
    <property type="component" value="Unassembled WGS sequence"/>
</dbReference>